<name>A0A5N6R6L9_9ROSI</name>
<sequence>MEIEGLVGDMVFEFGRVEIVVEKSRILAEVGGGVRCIGIGRSDRLGAASSIIGNFHQQNIWVEFDLANRRVGFGKADCSRSV</sequence>
<dbReference type="PANTHER" id="PTHR47965:SF51">
    <property type="entry name" value="EUKARYOTIC ASPARTYL PROTEASE FAMILY PROTEIN"/>
    <property type="match status" value="1"/>
</dbReference>
<feature type="domain" description="Peptidase A1" evidence="2">
    <location>
        <begin position="1"/>
        <end position="74"/>
    </location>
</feature>
<keyword evidence="4" id="KW-1185">Reference proteome</keyword>
<reference evidence="3 4" key="1">
    <citation type="submission" date="2019-06" db="EMBL/GenBank/DDBJ databases">
        <title>A chromosomal-level reference genome of Carpinus fangiana (Coryloideae, Betulaceae).</title>
        <authorList>
            <person name="Yang X."/>
            <person name="Wang Z."/>
            <person name="Zhang L."/>
            <person name="Hao G."/>
            <person name="Liu J."/>
            <person name="Yang Y."/>
        </authorList>
    </citation>
    <scope>NUCLEOTIDE SEQUENCE [LARGE SCALE GENOMIC DNA]</scope>
    <source>
        <strain evidence="3">Cfa_2016G</strain>
        <tissue evidence="3">Leaf</tissue>
    </source>
</reference>
<dbReference type="SUPFAM" id="SSF50630">
    <property type="entry name" value="Acid proteases"/>
    <property type="match status" value="1"/>
</dbReference>
<dbReference type="InterPro" id="IPR001461">
    <property type="entry name" value="Aspartic_peptidase_A1"/>
</dbReference>
<evidence type="ECO:0000259" key="2">
    <source>
        <dbReference type="PROSITE" id="PS51767"/>
    </source>
</evidence>
<dbReference type="PANTHER" id="PTHR47965">
    <property type="entry name" value="ASPARTYL PROTEASE-RELATED"/>
    <property type="match status" value="1"/>
</dbReference>
<proteinExistence type="inferred from homology"/>
<comment type="similarity">
    <text evidence="1">Belongs to the peptidase A1 family.</text>
</comment>
<evidence type="ECO:0000256" key="1">
    <source>
        <dbReference type="ARBA" id="ARBA00007447"/>
    </source>
</evidence>
<dbReference type="Gene3D" id="2.40.70.10">
    <property type="entry name" value="Acid Proteases"/>
    <property type="match status" value="1"/>
</dbReference>
<dbReference type="Pfam" id="PF14541">
    <property type="entry name" value="TAXi_C"/>
    <property type="match status" value="1"/>
</dbReference>
<gene>
    <name evidence="3" type="ORF">FH972_012597</name>
</gene>
<evidence type="ECO:0000313" key="4">
    <source>
        <dbReference type="Proteomes" id="UP000327013"/>
    </source>
</evidence>
<accession>A0A5N6R6L9</accession>
<organism evidence="3 4">
    <name type="scientific">Carpinus fangiana</name>
    <dbReference type="NCBI Taxonomy" id="176857"/>
    <lineage>
        <taxon>Eukaryota</taxon>
        <taxon>Viridiplantae</taxon>
        <taxon>Streptophyta</taxon>
        <taxon>Embryophyta</taxon>
        <taxon>Tracheophyta</taxon>
        <taxon>Spermatophyta</taxon>
        <taxon>Magnoliopsida</taxon>
        <taxon>eudicotyledons</taxon>
        <taxon>Gunneridae</taxon>
        <taxon>Pentapetalae</taxon>
        <taxon>rosids</taxon>
        <taxon>fabids</taxon>
        <taxon>Fagales</taxon>
        <taxon>Betulaceae</taxon>
        <taxon>Carpinus</taxon>
    </lineage>
</organism>
<evidence type="ECO:0000313" key="3">
    <source>
        <dbReference type="EMBL" id="KAE8055775.1"/>
    </source>
</evidence>
<dbReference type="InterPro" id="IPR033121">
    <property type="entry name" value="PEPTIDASE_A1"/>
</dbReference>
<dbReference type="InterPro" id="IPR021109">
    <property type="entry name" value="Peptidase_aspartic_dom_sf"/>
</dbReference>
<dbReference type="Proteomes" id="UP000327013">
    <property type="component" value="Chromosome 5"/>
</dbReference>
<dbReference type="OrthoDB" id="771136at2759"/>
<dbReference type="InterPro" id="IPR032799">
    <property type="entry name" value="TAXi_C"/>
</dbReference>
<dbReference type="GO" id="GO:0004190">
    <property type="term" value="F:aspartic-type endopeptidase activity"/>
    <property type="evidence" value="ECO:0007669"/>
    <property type="project" value="InterPro"/>
</dbReference>
<dbReference type="EMBL" id="CM017325">
    <property type="protein sequence ID" value="KAE8055775.1"/>
    <property type="molecule type" value="Genomic_DNA"/>
</dbReference>
<dbReference type="PROSITE" id="PS51767">
    <property type="entry name" value="PEPTIDASE_A1"/>
    <property type="match status" value="1"/>
</dbReference>
<protein>
    <recommendedName>
        <fullName evidence="2">Peptidase A1 domain-containing protein</fullName>
    </recommendedName>
</protein>
<dbReference type="GO" id="GO:0006508">
    <property type="term" value="P:proteolysis"/>
    <property type="evidence" value="ECO:0007669"/>
    <property type="project" value="InterPro"/>
</dbReference>
<dbReference type="AlphaFoldDB" id="A0A5N6R6L9"/>